<evidence type="ECO:0000256" key="1">
    <source>
        <dbReference type="SAM" id="MobiDB-lite"/>
    </source>
</evidence>
<protein>
    <submittedName>
        <fullName evidence="2">Uncharacterized protein</fullName>
    </submittedName>
</protein>
<proteinExistence type="predicted"/>
<dbReference type="EMBL" id="GL378352">
    <property type="protein sequence ID" value="EFJ46313.1"/>
    <property type="molecule type" value="Genomic_DNA"/>
</dbReference>
<dbReference type="KEGG" id="vcn:VOLCADRAFT_105662"/>
<feature type="compositionally biased region" description="Polar residues" evidence="1">
    <location>
        <begin position="73"/>
        <end position="87"/>
    </location>
</feature>
<dbReference type="Proteomes" id="UP000001058">
    <property type="component" value="Unassembled WGS sequence"/>
</dbReference>
<evidence type="ECO:0000313" key="3">
    <source>
        <dbReference type="Proteomes" id="UP000001058"/>
    </source>
</evidence>
<dbReference type="InParanoid" id="D8U271"/>
<dbReference type="GeneID" id="9627419"/>
<gene>
    <name evidence="2" type="ORF">VOLCADRAFT_105662</name>
</gene>
<keyword evidence="3" id="KW-1185">Reference proteome</keyword>
<name>D8U271_VOLCA</name>
<organism evidence="3">
    <name type="scientific">Volvox carteri f. nagariensis</name>
    <dbReference type="NCBI Taxonomy" id="3068"/>
    <lineage>
        <taxon>Eukaryota</taxon>
        <taxon>Viridiplantae</taxon>
        <taxon>Chlorophyta</taxon>
        <taxon>core chlorophytes</taxon>
        <taxon>Chlorophyceae</taxon>
        <taxon>CS clade</taxon>
        <taxon>Chlamydomonadales</taxon>
        <taxon>Volvocaceae</taxon>
        <taxon>Volvox</taxon>
    </lineage>
</organism>
<dbReference type="AlphaFoldDB" id="D8U271"/>
<feature type="region of interest" description="Disordered" evidence="1">
    <location>
        <begin position="67"/>
        <end position="109"/>
    </location>
</feature>
<reference evidence="2 3" key="1">
    <citation type="journal article" date="2010" name="Science">
        <title>Genomic analysis of organismal complexity in the multicellular green alga Volvox carteri.</title>
        <authorList>
            <person name="Prochnik S.E."/>
            <person name="Umen J."/>
            <person name="Nedelcu A.M."/>
            <person name="Hallmann A."/>
            <person name="Miller S.M."/>
            <person name="Nishii I."/>
            <person name="Ferris P."/>
            <person name="Kuo A."/>
            <person name="Mitros T."/>
            <person name="Fritz-Laylin L.K."/>
            <person name="Hellsten U."/>
            <person name="Chapman J."/>
            <person name="Simakov O."/>
            <person name="Rensing S.A."/>
            <person name="Terry A."/>
            <person name="Pangilinan J."/>
            <person name="Kapitonov V."/>
            <person name="Jurka J."/>
            <person name="Salamov A."/>
            <person name="Shapiro H."/>
            <person name="Schmutz J."/>
            <person name="Grimwood J."/>
            <person name="Lindquist E."/>
            <person name="Lucas S."/>
            <person name="Grigoriev I.V."/>
            <person name="Schmitt R."/>
            <person name="Kirk D."/>
            <person name="Rokhsar D.S."/>
        </authorList>
    </citation>
    <scope>NUCLEOTIDE SEQUENCE [LARGE SCALE GENOMIC DNA]</scope>
    <source>
        <strain evidence="3">f. Nagariensis / Eve</strain>
    </source>
</reference>
<sequence length="109" mass="11432">MRVQAASRRWVKTCLFCSRPPIDSAAGGHAQYGVQEGGNTQICGATRLPTTTGWLCLRANAHGRELTAPQPAPTASHSCSSTGSNPAGSYRGANCANCTCQPATGRRRQ</sequence>
<evidence type="ECO:0000313" key="2">
    <source>
        <dbReference type="EMBL" id="EFJ46313.1"/>
    </source>
</evidence>
<dbReference type="RefSeq" id="XP_002952760.1">
    <property type="nucleotide sequence ID" value="XM_002952714.1"/>
</dbReference>
<accession>D8U271</accession>